<evidence type="ECO:0000313" key="8">
    <source>
        <dbReference type="Proteomes" id="UP001157006"/>
    </source>
</evidence>
<dbReference type="GO" id="GO:0016998">
    <property type="term" value="P:cell wall macromolecule catabolic process"/>
    <property type="evidence" value="ECO:0007669"/>
    <property type="project" value="InterPro"/>
</dbReference>
<protein>
    <recommendedName>
        <fullName evidence="6">Glycoside hydrolase family 19 catalytic domain-containing protein</fullName>
    </recommendedName>
</protein>
<dbReference type="Pfam" id="PF00182">
    <property type="entry name" value="Glyco_hydro_19"/>
    <property type="match status" value="1"/>
</dbReference>
<keyword evidence="3 5" id="KW-1015">Disulfide bond</keyword>
<reference evidence="7 8" key="1">
    <citation type="submission" date="2023-01" db="EMBL/GenBank/DDBJ databases">
        <authorList>
            <person name="Kreplak J."/>
        </authorList>
    </citation>
    <scope>NUCLEOTIDE SEQUENCE [LARGE SCALE GENOMIC DNA]</scope>
</reference>
<evidence type="ECO:0000313" key="7">
    <source>
        <dbReference type="EMBL" id="CAI8611541.1"/>
    </source>
</evidence>
<keyword evidence="8" id="KW-1185">Reference proteome</keyword>
<dbReference type="EMBL" id="OX451739">
    <property type="protein sequence ID" value="CAI8611541.1"/>
    <property type="molecule type" value="Genomic_DNA"/>
</dbReference>
<dbReference type="Proteomes" id="UP001157006">
    <property type="component" value="Chromosome 4"/>
</dbReference>
<dbReference type="PANTHER" id="PTHR22595">
    <property type="entry name" value="CHITINASE-RELATED"/>
    <property type="match status" value="1"/>
</dbReference>
<feature type="domain" description="Glycoside hydrolase family 19 catalytic" evidence="6">
    <location>
        <begin position="104"/>
        <end position="114"/>
    </location>
</feature>
<dbReference type="PROSITE" id="PS00774">
    <property type="entry name" value="CHITINASE_19_2"/>
    <property type="match status" value="1"/>
</dbReference>
<dbReference type="AlphaFoldDB" id="A0AAV1AP52"/>
<dbReference type="InterPro" id="IPR000726">
    <property type="entry name" value="Glyco_hydro_19_cat"/>
</dbReference>
<dbReference type="CDD" id="cd00325">
    <property type="entry name" value="chitinase_GH19"/>
    <property type="match status" value="1"/>
</dbReference>
<dbReference type="GO" id="GO:0050832">
    <property type="term" value="P:defense response to fungus"/>
    <property type="evidence" value="ECO:0007669"/>
    <property type="project" value="TreeGrafter"/>
</dbReference>
<keyword evidence="2" id="KW-0611">Plant defense</keyword>
<evidence type="ECO:0000259" key="6">
    <source>
        <dbReference type="PROSITE" id="PS00774"/>
    </source>
</evidence>
<dbReference type="GO" id="GO:0005975">
    <property type="term" value="P:carbohydrate metabolic process"/>
    <property type="evidence" value="ECO:0007669"/>
    <property type="project" value="InterPro"/>
</dbReference>
<proteinExistence type="predicted"/>
<dbReference type="PIRSF" id="PIRSF001060">
    <property type="entry name" value="Endochitinase"/>
    <property type="match status" value="1"/>
</dbReference>
<sequence>MKERVKLIKKRDIAAFFGQSSHESSGRPRIWYQGPFEWGYCNVTSRNPFVYCEPSSEFPCAPGKKYFGRGPFNLQGNELYGKCGKAIGVDLLNNPDLVATDPVISFKTAIWFWMTPPPQLDRDYMPPGHDVMVGIWIPASFDIEELRFPGYGMTTYVYSYVIRGYKICGMKVTTDIELNRVGYYKRYCDILRVDYGDNLSCAAYKTPRILAYQSS</sequence>
<feature type="active site" description="Proton donor" evidence="4">
    <location>
        <position position="23"/>
    </location>
</feature>
<organism evidence="7 8">
    <name type="scientific">Vicia faba</name>
    <name type="common">Broad bean</name>
    <name type="synonym">Faba vulgaris</name>
    <dbReference type="NCBI Taxonomy" id="3906"/>
    <lineage>
        <taxon>Eukaryota</taxon>
        <taxon>Viridiplantae</taxon>
        <taxon>Streptophyta</taxon>
        <taxon>Embryophyta</taxon>
        <taxon>Tracheophyta</taxon>
        <taxon>Spermatophyta</taxon>
        <taxon>Magnoliopsida</taxon>
        <taxon>eudicotyledons</taxon>
        <taxon>Gunneridae</taxon>
        <taxon>Pentapetalae</taxon>
        <taxon>rosids</taxon>
        <taxon>fabids</taxon>
        <taxon>Fabales</taxon>
        <taxon>Fabaceae</taxon>
        <taxon>Papilionoideae</taxon>
        <taxon>50 kb inversion clade</taxon>
        <taxon>NPAAA clade</taxon>
        <taxon>Hologalegina</taxon>
        <taxon>IRL clade</taxon>
        <taxon>Fabeae</taxon>
        <taxon>Vicia</taxon>
    </lineage>
</organism>
<dbReference type="InterPro" id="IPR023346">
    <property type="entry name" value="Lysozyme-like_dom_sf"/>
</dbReference>
<keyword evidence="1" id="KW-0147">Chitin-binding</keyword>
<dbReference type="PANTHER" id="PTHR22595:SF79">
    <property type="entry name" value="CHITINASE 12"/>
    <property type="match status" value="1"/>
</dbReference>
<dbReference type="Gene3D" id="1.10.530.10">
    <property type="match status" value="1"/>
</dbReference>
<feature type="disulfide bond" evidence="5">
    <location>
        <begin position="168"/>
        <end position="201"/>
    </location>
</feature>
<gene>
    <name evidence="7" type="ORF">VFH_IV234720</name>
</gene>
<evidence type="ECO:0000256" key="4">
    <source>
        <dbReference type="PIRSR" id="PIRSR001060-1"/>
    </source>
</evidence>
<dbReference type="Gene3D" id="3.30.20.10">
    <property type="entry name" value="Endochitinase, domain 2"/>
    <property type="match status" value="1"/>
</dbReference>
<dbReference type="GO" id="GO:0004568">
    <property type="term" value="F:chitinase activity"/>
    <property type="evidence" value="ECO:0007669"/>
    <property type="project" value="InterPro"/>
</dbReference>
<accession>A0AAV1AP52</accession>
<name>A0AAV1AP52_VICFA</name>
<evidence type="ECO:0000256" key="3">
    <source>
        <dbReference type="ARBA" id="ARBA00023157"/>
    </source>
</evidence>
<dbReference type="InterPro" id="IPR016283">
    <property type="entry name" value="Glyco_hydro_19"/>
</dbReference>
<evidence type="ECO:0000256" key="5">
    <source>
        <dbReference type="PIRSR" id="PIRSR001060-2"/>
    </source>
</evidence>
<feature type="disulfide bond" evidence="5">
    <location>
        <begin position="52"/>
        <end position="60"/>
    </location>
</feature>
<dbReference type="GO" id="GO:0008061">
    <property type="term" value="F:chitin binding"/>
    <property type="evidence" value="ECO:0007669"/>
    <property type="project" value="UniProtKB-KW"/>
</dbReference>
<dbReference type="GO" id="GO:0006032">
    <property type="term" value="P:chitin catabolic process"/>
    <property type="evidence" value="ECO:0007669"/>
    <property type="project" value="InterPro"/>
</dbReference>
<dbReference type="SUPFAM" id="SSF53955">
    <property type="entry name" value="Lysozyme-like"/>
    <property type="match status" value="1"/>
</dbReference>
<evidence type="ECO:0000256" key="2">
    <source>
        <dbReference type="ARBA" id="ARBA00022821"/>
    </source>
</evidence>
<evidence type="ECO:0000256" key="1">
    <source>
        <dbReference type="ARBA" id="ARBA00022669"/>
    </source>
</evidence>